<feature type="domain" description="Pre-mRNA-splicing factor Syf1-like N-terminal HAT-repeats" evidence="8">
    <location>
        <begin position="67"/>
        <end position="212"/>
    </location>
</feature>
<dbReference type="InterPro" id="IPR011990">
    <property type="entry name" value="TPR-like_helical_dom_sf"/>
</dbReference>
<dbReference type="Pfam" id="PF23233">
    <property type="entry name" value="HAT_Syf1_CNRKL1_N"/>
    <property type="match status" value="2"/>
</dbReference>
<evidence type="ECO:0000259" key="8">
    <source>
        <dbReference type="Pfam" id="PF23233"/>
    </source>
</evidence>
<dbReference type="InterPro" id="IPR003107">
    <property type="entry name" value="HAT"/>
</dbReference>
<gene>
    <name evidence="9" type="ORF">BIW11_07565</name>
</gene>
<keyword evidence="5" id="KW-0677">Repeat</keyword>
<dbReference type="FunFam" id="1.25.40.10:FF:000075">
    <property type="entry name" value="Crooked neck pre-mRNA-splicing factor 1"/>
    <property type="match status" value="1"/>
</dbReference>
<dbReference type="Proteomes" id="UP000192247">
    <property type="component" value="Unassembled WGS sequence"/>
</dbReference>
<dbReference type="FunCoup" id="A0A1V9XTS8">
    <property type="interactions" value="1743"/>
</dbReference>
<keyword evidence="3" id="KW-0507">mRNA processing</keyword>
<dbReference type="FunFam" id="1.25.40.10:FF:000327">
    <property type="entry name" value="Pre-mRNA-splicing factor CLF1"/>
    <property type="match status" value="1"/>
</dbReference>
<evidence type="ECO:0000256" key="3">
    <source>
        <dbReference type="ARBA" id="ARBA00022664"/>
    </source>
</evidence>
<dbReference type="EMBL" id="MNPL01004420">
    <property type="protein sequence ID" value="OQR76768.1"/>
    <property type="molecule type" value="Genomic_DNA"/>
</dbReference>
<dbReference type="InParanoid" id="A0A1V9XTS8"/>
<dbReference type="STRING" id="418985.A0A1V9XTS8"/>
<evidence type="ECO:0000313" key="9">
    <source>
        <dbReference type="EMBL" id="OQR76768.1"/>
    </source>
</evidence>
<reference evidence="9 10" key="1">
    <citation type="journal article" date="2017" name="Gigascience">
        <title>Draft genome of the honey bee ectoparasitic mite, Tropilaelaps mercedesae, is shaped by the parasitic life history.</title>
        <authorList>
            <person name="Dong X."/>
            <person name="Armstrong S.D."/>
            <person name="Xia D."/>
            <person name="Makepeace B.L."/>
            <person name="Darby A.C."/>
            <person name="Kadowaki T."/>
        </authorList>
    </citation>
    <scope>NUCLEOTIDE SEQUENCE [LARGE SCALE GENOMIC DNA]</scope>
    <source>
        <strain evidence="9">Wuxi-XJTLU</strain>
    </source>
</reference>
<dbReference type="SUPFAM" id="SSF48452">
    <property type="entry name" value="TPR-like"/>
    <property type="match status" value="3"/>
</dbReference>
<accession>A0A1V9XTS8</accession>
<sequence length="668" mass="80909">MVDNSRMRSFFRWGQVKNKTPAEVQITAEQLLREAKERELEIVPPPPKQKISDPEELAEYRLRKRKGFEDNIRKNRGVISNWLKYAAWEESQKEVQRARSVYERALDVDSRNITVWLKYAEMEMKNKQVQHARNIWDRAVSILPRVNQFWYKYAFMEETLGNIPGCRQVFQRWMEWQPEEQVWLTYIKFEMRYKETDEARKIYEQFIVVHPEVKNWIRYSRFEEQNGSIDKARAVFERAVVFFGDEFMTEELFLAFARFEEKQREHERVRVIYRYALDRLPKESTENLYKAHCTHEKKFGTKNAIENVIFSKRKLKYERQVETDPYDYYTWFDYIRLMEAEEELDVDATRDVYERAIANIPQIVEKREWRIYIYLWIYYAIFEELVAEDVERTRAVYRGALSTIPHKAFTFSKVWIMAARFEVRQKNLTAARKIMGTSIGMCPRTKLFRSYIELEIEVREFDRCRILYQKFLAFQPENCVTWVKFAELECILGDTERVRHIFEIAINQPQLDMPEVVWKNYIDFEMEEGNHESAKELYERLLERTSHVKVWISYGRFMGAQFGKSTARDVFEKAERSLREQTKEERCVLIEAWYAFEQEQNDADWIAKVKKMLPQKIKKRRRVETEDGGDGAWEEYYDYVFETDQEARPHLKLLEMARAWKKQESTHE</sequence>
<evidence type="ECO:0000256" key="4">
    <source>
        <dbReference type="ARBA" id="ARBA00022728"/>
    </source>
</evidence>
<dbReference type="PANTHER" id="PTHR11246:SF3">
    <property type="entry name" value="CROOKED NECK-LIKE PROTEIN 1"/>
    <property type="match status" value="1"/>
</dbReference>
<evidence type="ECO:0000313" key="10">
    <source>
        <dbReference type="Proteomes" id="UP000192247"/>
    </source>
</evidence>
<keyword evidence="7" id="KW-0539">Nucleus</keyword>
<dbReference type="InterPro" id="IPR055433">
    <property type="entry name" value="HAT_Syf1-like_N"/>
</dbReference>
<comment type="similarity">
    <text evidence="2">Belongs to the crooked-neck family.</text>
</comment>
<dbReference type="InterPro" id="IPR059164">
    <property type="entry name" value="HAT_PRP39_C"/>
</dbReference>
<evidence type="ECO:0000256" key="6">
    <source>
        <dbReference type="ARBA" id="ARBA00023187"/>
    </source>
</evidence>
<keyword evidence="4" id="KW-0747">Spliceosome</keyword>
<comment type="caution">
    <text evidence="9">The sequence shown here is derived from an EMBL/GenBank/DDBJ whole genome shotgun (WGS) entry which is preliminary data.</text>
</comment>
<evidence type="ECO:0000256" key="7">
    <source>
        <dbReference type="ARBA" id="ARBA00023242"/>
    </source>
</evidence>
<dbReference type="Gene3D" id="1.25.40.10">
    <property type="entry name" value="Tetratricopeptide repeat domain"/>
    <property type="match status" value="3"/>
</dbReference>
<keyword evidence="10" id="KW-1185">Reference proteome</keyword>
<dbReference type="GO" id="GO:0000974">
    <property type="term" value="C:Prp19 complex"/>
    <property type="evidence" value="ECO:0007669"/>
    <property type="project" value="TreeGrafter"/>
</dbReference>
<evidence type="ECO:0000256" key="2">
    <source>
        <dbReference type="ARBA" id="ARBA00008644"/>
    </source>
</evidence>
<dbReference type="InterPro" id="IPR045075">
    <property type="entry name" value="Syf1-like"/>
</dbReference>
<organism evidence="9 10">
    <name type="scientific">Tropilaelaps mercedesae</name>
    <dbReference type="NCBI Taxonomy" id="418985"/>
    <lineage>
        <taxon>Eukaryota</taxon>
        <taxon>Metazoa</taxon>
        <taxon>Ecdysozoa</taxon>
        <taxon>Arthropoda</taxon>
        <taxon>Chelicerata</taxon>
        <taxon>Arachnida</taxon>
        <taxon>Acari</taxon>
        <taxon>Parasitiformes</taxon>
        <taxon>Mesostigmata</taxon>
        <taxon>Gamasina</taxon>
        <taxon>Dermanyssoidea</taxon>
        <taxon>Laelapidae</taxon>
        <taxon>Tropilaelaps</taxon>
    </lineage>
</organism>
<dbReference type="GO" id="GO:0071007">
    <property type="term" value="C:U2-type catalytic step 2 spliceosome"/>
    <property type="evidence" value="ECO:0007669"/>
    <property type="project" value="TreeGrafter"/>
</dbReference>
<keyword evidence="6" id="KW-0508">mRNA splicing</keyword>
<comment type="subcellular location">
    <subcellularLocation>
        <location evidence="1">Nucleus</location>
    </subcellularLocation>
</comment>
<dbReference type="GO" id="GO:0071014">
    <property type="term" value="C:post-mRNA release spliceosomal complex"/>
    <property type="evidence" value="ECO:0007669"/>
    <property type="project" value="TreeGrafter"/>
</dbReference>
<feature type="domain" description="Pre-mRNA-splicing factor Syf1-like N-terminal HAT-repeats" evidence="8">
    <location>
        <begin position="315"/>
        <end position="477"/>
    </location>
</feature>
<dbReference type="GO" id="GO:0000245">
    <property type="term" value="P:spliceosomal complex assembly"/>
    <property type="evidence" value="ECO:0007669"/>
    <property type="project" value="TreeGrafter"/>
</dbReference>
<dbReference type="GO" id="GO:0071011">
    <property type="term" value="C:precatalytic spliceosome"/>
    <property type="evidence" value="ECO:0007669"/>
    <property type="project" value="TreeGrafter"/>
</dbReference>
<dbReference type="SMART" id="SM00386">
    <property type="entry name" value="HAT"/>
    <property type="match status" value="14"/>
</dbReference>
<dbReference type="OrthoDB" id="541719at2759"/>
<dbReference type="Pfam" id="PF23241">
    <property type="entry name" value="HAT_PRP39_C"/>
    <property type="match status" value="1"/>
</dbReference>
<proteinExistence type="inferred from homology"/>
<evidence type="ECO:0000256" key="1">
    <source>
        <dbReference type="ARBA" id="ARBA00004123"/>
    </source>
</evidence>
<evidence type="ECO:0000256" key="5">
    <source>
        <dbReference type="ARBA" id="ARBA00022737"/>
    </source>
</evidence>
<protein>
    <submittedName>
        <fullName evidence="9">Crooked neck protein 1</fullName>
    </submittedName>
</protein>
<name>A0A1V9XTS8_9ACAR</name>
<dbReference type="AlphaFoldDB" id="A0A1V9XTS8"/>
<dbReference type="PANTHER" id="PTHR11246">
    <property type="entry name" value="PRE-MRNA SPLICING FACTOR"/>
    <property type="match status" value="1"/>
</dbReference>